<protein>
    <submittedName>
        <fullName evidence="2">Uncharacterized protein</fullName>
    </submittedName>
</protein>
<reference evidence="2" key="2">
    <citation type="journal article" date="2008" name="Genome Biol.">
        <title>Improved genome assembly and evidence-based global gene model set for the chordate Ciona intestinalis: new insight into intron and operon populations.</title>
        <authorList>
            <person name="Satou Y."/>
            <person name="Mineta K."/>
            <person name="Ogasawara M."/>
            <person name="Sasakura Y."/>
            <person name="Shoguchi E."/>
            <person name="Ueno K."/>
            <person name="Yamada L."/>
            <person name="Matsumoto J."/>
            <person name="Wasserscheid J."/>
            <person name="Dewar K."/>
            <person name="Wiley G.B."/>
            <person name="Macmil S.L."/>
            <person name="Roe B.A."/>
            <person name="Zeller R.W."/>
            <person name="Hastings K.E."/>
            <person name="Lemaire P."/>
            <person name="Lindquist E."/>
            <person name="Endo T."/>
            <person name="Hotta K."/>
            <person name="Inaba K."/>
        </authorList>
    </citation>
    <scope>NUCLEOTIDE SEQUENCE [LARGE SCALE GENOMIC DNA]</scope>
    <source>
        <strain evidence="2">wild type</strain>
    </source>
</reference>
<feature type="transmembrane region" description="Helical" evidence="1">
    <location>
        <begin position="12"/>
        <end position="35"/>
    </location>
</feature>
<keyword evidence="1" id="KW-1133">Transmembrane helix</keyword>
<feature type="transmembrane region" description="Helical" evidence="1">
    <location>
        <begin position="107"/>
        <end position="125"/>
    </location>
</feature>
<keyword evidence="1" id="KW-0472">Membrane</keyword>
<dbReference type="HOGENOM" id="CLU_1969747_0_0_1"/>
<reference evidence="3" key="1">
    <citation type="journal article" date="2002" name="Science">
        <title>The draft genome of Ciona intestinalis: insights into chordate and vertebrate origins.</title>
        <authorList>
            <person name="Dehal P."/>
            <person name="Satou Y."/>
            <person name="Campbell R.K."/>
            <person name="Chapman J."/>
            <person name="Degnan B."/>
            <person name="De Tomaso A."/>
            <person name="Davidson B."/>
            <person name="Di Gregorio A."/>
            <person name="Gelpke M."/>
            <person name="Goodstein D.M."/>
            <person name="Harafuji N."/>
            <person name="Hastings K.E."/>
            <person name="Ho I."/>
            <person name="Hotta K."/>
            <person name="Huang W."/>
            <person name="Kawashima T."/>
            <person name="Lemaire P."/>
            <person name="Martinez D."/>
            <person name="Meinertzhagen I.A."/>
            <person name="Necula S."/>
            <person name="Nonaka M."/>
            <person name="Putnam N."/>
            <person name="Rash S."/>
            <person name="Saiga H."/>
            <person name="Satake M."/>
            <person name="Terry A."/>
            <person name="Yamada L."/>
            <person name="Wang H.G."/>
            <person name="Awazu S."/>
            <person name="Azumi K."/>
            <person name="Boore J."/>
            <person name="Branno M."/>
            <person name="Chin-Bow S."/>
            <person name="DeSantis R."/>
            <person name="Doyle S."/>
            <person name="Francino P."/>
            <person name="Keys D.N."/>
            <person name="Haga S."/>
            <person name="Hayashi H."/>
            <person name="Hino K."/>
            <person name="Imai K.S."/>
            <person name="Inaba K."/>
            <person name="Kano S."/>
            <person name="Kobayashi K."/>
            <person name="Kobayashi M."/>
            <person name="Lee B.I."/>
            <person name="Makabe K.W."/>
            <person name="Manohar C."/>
            <person name="Matassi G."/>
            <person name="Medina M."/>
            <person name="Mochizuki Y."/>
            <person name="Mount S."/>
            <person name="Morishita T."/>
            <person name="Miura S."/>
            <person name="Nakayama A."/>
            <person name="Nishizaka S."/>
            <person name="Nomoto H."/>
            <person name="Ohta F."/>
            <person name="Oishi K."/>
            <person name="Rigoutsos I."/>
            <person name="Sano M."/>
            <person name="Sasaki A."/>
            <person name="Sasakura Y."/>
            <person name="Shoguchi E."/>
            <person name="Shin-i T."/>
            <person name="Spagnuolo A."/>
            <person name="Stainier D."/>
            <person name="Suzuki M.M."/>
            <person name="Tassy O."/>
            <person name="Takatori N."/>
            <person name="Tokuoka M."/>
            <person name="Yagi K."/>
            <person name="Yoshizaki F."/>
            <person name="Wada S."/>
            <person name="Zhang C."/>
            <person name="Hyatt P.D."/>
            <person name="Larimer F."/>
            <person name="Detter C."/>
            <person name="Doggett N."/>
            <person name="Glavina T."/>
            <person name="Hawkins T."/>
            <person name="Richardson P."/>
            <person name="Lucas S."/>
            <person name="Kohara Y."/>
            <person name="Levine M."/>
            <person name="Satoh N."/>
            <person name="Rokhsar D.S."/>
        </authorList>
    </citation>
    <scope>NUCLEOTIDE SEQUENCE [LARGE SCALE GENOMIC DNA]</scope>
</reference>
<keyword evidence="1" id="KW-0812">Transmembrane</keyword>
<proteinExistence type="predicted"/>
<accession>H2XTL3</accession>
<evidence type="ECO:0000313" key="2">
    <source>
        <dbReference type="Ensembl" id="ENSCINP00000032997.1"/>
    </source>
</evidence>
<keyword evidence="3" id="KW-1185">Reference proteome</keyword>
<evidence type="ECO:0000313" key="3">
    <source>
        <dbReference type="Proteomes" id="UP000008144"/>
    </source>
</evidence>
<dbReference type="Ensembl" id="ENSCINT00000032114.1">
    <property type="protein sequence ID" value="ENSCINP00000032997.1"/>
    <property type="gene ID" value="ENSCING00000023864.1"/>
</dbReference>
<sequence length="127" mass="14365">MNPTRHGRIHGATLLTMLSLPVAAIVTYSCSVVFRNVWFMALTKTLCHNVLHTKLYMVAAFSSTMLHSLLLITVCHYKITFLLDMVTCLNKPHTACDRQNSIYMFKIAVLSCLYFSLTIDVILNLPI</sequence>
<name>H2XTL3_CIOIN</name>
<dbReference type="EMBL" id="EAAA01001645">
    <property type="status" value="NOT_ANNOTATED_CDS"/>
    <property type="molecule type" value="Genomic_DNA"/>
</dbReference>
<dbReference type="PROSITE" id="PS51257">
    <property type="entry name" value="PROKAR_LIPOPROTEIN"/>
    <property type="match status" value="1"/>
</dbReference>
<feature type="transmembrane region" description="Helical" evidence="1">
    <location>
        <begin position="55"/>
        <end position="75"/>
    </location>
</feature>
<dbReference type="Proteomes" id="UP000008144">
    <property type="component" value="Chromosome 3"/>
</dbReference>
<reference evidence="2" key="4">
    <citation type="submission" date="2025-09" db="UniProtKB">
        <authorList>
            <consortium name="Ensembl"/>
        </authorList>
    </citation>
    <scope>IDENTIFICATION</scope>
</reference>
<reference evidence="2" key="3">
    <citation type="submission" date="2025-08" db="UniProtKB">
        <authorList>
            <consortium name="Ensembl"/>
        </authorList>
    </citation>
    <scope>IDENTIFICATION</scope>
</reference>
<dbReference type="AlphaFoldDB" id="H2XTL3"/>
<organism evidence="2 3">
    <name type="scientific">Ciona intestinalis</name>
    <name type="common">Transparent sea squirt</name>
    <name type="synonym">Ascidia intestinalis</name>
    <dbReference type="NCBI Taxonomy" id="7719"/>
    <lineage>
        <taxon>Eukaryota</taxon>
        <taxon>Metazoa</taxon>
        <taxon>Chordata</taxon>
        <taxon>Tunicata</taxon>
        <taxon>Ascidiacea</taxon>
        <taxon>Phlebobranchia</taxon>
        <taxon>Cionidae</taxon>
        <taxon>Ciona</taxon>
    </lineage>
</organism>
<dbReference type="InParanoid" id="H2XTL3"/>
<evidence type="ECO:0000256" key="1">
    <source>
        <dbReference type="SAM" id="Phobius"/>
    </source>
</evidence>